<comment type="similarity">
    <text evidence="1">Belongs to the short-chain dehydrogenases/reductases (SDR) family.</text>
</comment>
<proteinExistence type="inferred from homology"/>
<keyword evidence="4" id="KW-1185">Reference proteome</keyword>
<keyword evidence="2" id="KW-0560">Oxidoreductase</keyword>
<dbReference type="Pfam" id="PF00106">
    <property type="entry name" value="adh_short"/>
    <property type="match status" value="1"/>
</dbReference>
<dbReference type="Gene3D" id="3.40.50.720">
    <property type="entry name" value="NAD(P)-binding Rossmann-like Domain"/>
    <property type="match status" value="1"/>
</dbReference>
<organism evidence="3 4">
    <name type="scientific">Sporothrix curviconia</name>
    <dbReference type="NCBI Taxonomy" id="1260050"/>
    <lineage>
        <taxon>Eukaryota</taxon>
        <taxon>Fungi</taxon>
        <taxon>Dikarya</taxon>
        <taxon>Ascomycota</taxon>
        <taxon>Pezizomycotina</taxon>
        <taxon>Sordariomycetes</taxon>
        <taxon>Sordariomycetidae</taxon>
        <taxon>Ophiostomatales</taxon>
        <taxon>Ophiostomataceae</taxon>
        <taxon>Sporothrix</taxon>
    </lineage>
</organism>
<dbReference type="SUPFAM" id="SSF51735">
    <property type="entry name" value="NAD(P)-binding Rossmann-fold domains"/>
    <property type="match status" value="1"/>
</dbReference>
<evidence type="ECO:0000256" key="1">
    <source>
        <dbReference type="ARBA" id="ARBA00006484"/>
    </source>
</evidence>
<reference evidence="3 4" key="1">
    <citation type="submission" date="2024-01" db="EMBL/GenBank/DDBJ databases">
        <authorList>
            <person name="Allen C."/>
            <person name="Tagirdzhanova G."/>
        </authorList>
    </citation>
    <scope>NUCLEOTIDE SEQUENCE [LARGE SCALE GENOMIC DNA]</scope>
</reference>
<evidence type="ECO:0000313" key="4">
    <source>
        <dbReference type="Proteomes" id="UP001642405"/>
    </source>
</evidence>
<dbReference type="Proteomes" id="UP001642405">
    <property type="component" value="Unassembled WGS sequence"/>
</dbReference>
<evidence type="ECO:0000256" key="2">
    <source>
        <dbReference type="ARBA" id="ARBA00023002"/>
    </source>
</evidence>
<gene>
    <name evidence="3" type="ORF">SCUCBS95973_001387</name>
</gene>
<sequence>MTRRAVLITGGTLNLGFEAARTIALGHYPGSKEDPDKYLLVLLSRTDKNNAADAINKQAAAAGKPHRAVFRRLDLADLQGVRQFGRTWAEGVAAGNTQDFPPIQTLLLNAGLQFPAELVTVPSSGLEATFAVNHVGHALLFHLLAPYLDAAVSPTGARVVVTSSGTHDPAQKSGVPDAVYTSAEDLAHPPPDMVHVPGRQRYASSKLANVLWTYALARHLQQAGKLAGRDTQKYPGITANAFDPGLIPGTGLLRSGTGVERFLWNNVLPHIMPVLRMAYSTPNVNTAETSGRNLARLAVGPGGSGGEDSTDGIVQGISGKYYEMRRPIPTSKDSYVEAKQEDLWDWTIRYLAKGNAPEEARFREFR</sequence>
<dbReference type="PANTHER" id="PTHR24320:SF152">
    <property type="entry name" value="SHORT-CHAIN DEHYDROGENASE_REDUCTASE FAMILY PROTEIN"/>
    <property type="match status" value="1"/>
</dbReference>
<dbReference type="EMBL" id="CAWUHB010000005">
    <property type="protein sequence ID" value="CAK7212225.1"/>
    <property type="molecule type" value="Genomic_DNA"/>
</dbReference>
<name>A0ABP0AYD9_9PEZI</name>
<evidence type="ECO:0000313" key="3">
    <source>
        <dbReference type="EMBL" id="CAK7212225.1"/>
    </source>
</evidence>
<protein>
    <recommendedName>
        <fullName evidence="5">Short-chain dehydrogenase</fullName>
    </recommendedName>
</protein>
<dbReference type="InterPro" id="IPR036291">
    <property type="entry name" value="NAD(P)-bd_dom_sf"/>
</dbReference>
<accession>A0ABP0AYD9</accession>
<comment type="caution">
    <text evidence="3">The sequence shown here is derived from an EMBL/GenBank/DDBJ whole genome shotgun (WGS) entry which is preliminary data.</text>
</comment>
<dbReference type="PANTHER" id="PTHR24320">
    <property type="entry name" value="RETINOL DEHYDROGENASE"/>
    <property type="match status" value="1"/>
</dbReference>
<dbReference type="InterPro" id="IPR002347">
    <property type="entry name" value="SDR_fam"/>
</dbReference>
<evidence type="ECO:0008006" key="5">
    <source>
        <dbReference type="Google" id="ProtNLM"/>
    </source>
</evidence>